<evidence type="ECO:0000256" key="7">
    <source>
        <dbReference type="ARBA" id="ARBA00022679"/>
    </source>
</evidence>
<dbReference type="InterPro" id="IPR036087">
    <property type="entry name" value="Nict_dMeBzImd_PRibTrfase_sf"/>
</dbReference>
<keyword evidence="7" id="KW-0808">Transferase</keyword>
<dbReference type="Pfam" id="PF02277">
    <property type="entry name" value="DBI_PRT"/>
    <property type="match status" value="1"/>
</dbReference>
<keyword evidence="11" id="KW-1185">Reference proteome</keyword>
<dbReference type="NCBIfam" id="TIGR03160">
    <property type="entry name" value="cobT_DBIPRT"/>
    <property type="match status" value="1"/>
</dbReference>
<evidence type="ECO:0000313" key="10">
    <source>
        <dbReference type="EMBL" id="GAA4471696.1"/>
    </source>
</evidence>
<evidence type="ECO:0000256" key="3">
    <source>
        <dbReference type="ARBA" id="ARBA00011991"/>
    </source>
</evidence>
<dbReference type="RefSeq" id="WP_345327966.1">
    <property type="nucleotide sequence ID" value="NZ_BAABGA010000120.1"/>
</dbReference>
<dbReference type="Gene3D" id="3.40.50.10210">
    <property type="match status" value="1"/>
</dbReference>
<dbReference type="PANTHER" id="PTHR43463:SF1">
    <property type="entry name" value="NICOTINATE-NUCLEOTIDE--DIMETHYLBENZIMIDAZOLE PHOSPHORIBOSYLTRANSFERASE"/>
    <property type="match status" value="1"/>
</dbReference>
<dbReference type="InterPro" id="IPR023195">
    <property type="entry name" value="Nict_dMeBzImd_PRibTrfase_N"/>
</dbReference>
<protein>
    <recommendedName>
        <fullName evidence="4 9">Nicotinate-nucleotide--dimethylbenzimidazole phosphoribosyltransferase</fullName>
        <ecNumber evidence="3 9">2.4.2.21</ecNumber>
    </recommendedName>
</protein>
<evidence type="ECO:0000256" key="2">
    <source>
        <dbReference type="ARBA" id="ARBA00007110"/>
    </source>
</evidence>
<evidence type="ECO:0000256" key="9">
    <source>
        <dbReference type="NCBIfam" id="TIGR03160"/>
    </source>
</evidence>
<keyword evidence="6 10" id="KW-0328">Glycosyltransferase</keyword>
<dbReference type="GO" id="GO:0016757">
    <property type="term" value="F:glycosyltransferase activity"/>
    <property type="evidence" value="ECO:0007669"/>
    <property type="project" value="UniProtKB-KW"/>
</dbReference>
<evidence type="ECO:0000256" key="5">
    <source>
        <dbReference type="ARBA" id="ARBA00022573"/>
    </source>
</evidence>
<gene>
    <name evidence="10" type="primary">cobT</name>
    <name evidence="10" type="ORF">GCM10023156_66700</name>
</gene>
<reference evidence="11" key="1">
    <citation type="journal article" date="2019" name="Int. J. Syst. Evol. Microbiol.">
        <title>The Global Catalogue of Microorganisms (GCM) 10K type strain sequencing project: providing services to taxonomists for standard genome sequencing and annotation.</title>
        <authorList>
            <consortium name="The Broad Institute Genomics Platform"/>
            <consortium name="The Broad Institute Genome Sequencing Center for Infectious Disease"/>
            <person name="Wu L."/>
            <person name="Ma J."/>
        </authorList>
    </citation>
    <scope>NUCLEOTIDE SEQUENCE [LARGE SCALE GENOMIC DNA]</scope>
    <source>
        <strain evidence="11">JCM 17759</strain>
    </source>
</reference>
<comment type="caution">
    <text evidence="10">The sequence shown here is derived from an EMBL/GenBank/DDBJ whole genome shotgun (WGS) entry which is preliminary data.</text>
</comment>
<dbReference type="SUPFAM" id="SSF52733">
    <property type="entry name" value="Nicotinate mononucleotide:5,6-dimethylbenzimidazole phosphoribosyltransferase (CobT)"/>
    <property type="match status" value="1"/>
</dbReference>
<dbReference type="InterPro" id="IPR017846">
    <property type="entry name" value="Nict_dMeBzImd_PRibTrfase_bact"/>
</dbReference>
<comment type="catalytic activity">
    <reaction evidence="8">
        <text>5,6-dimethylbenzimidazole + nicotinate beta-D-ribonucleotide = alpha-ribazole 5'-phosphate + nicotinate + H(+)</text>
        <dbReference type="Rhea" id="RHEA:11196"/>
        <dbReference type="ChEBI" id="CHEBI:15378"/>
        <dbReference type="ChEBI" id="CHEBI:15890"/>
        <dbReference type="ChEBI" id="CHEBI:32544"/>
        <dbReference type="ChEBI" id="CHEBI:57502"/>
        <dbReference type="ChEBI" id="CHEBI:57918"/>
        <dbReference type="EC" id="2.4.2.21"/>
    </reaction>
</comment>
<evidence type="ECO:0000256" key="4">
    <source>
        <dbReference type="ARBA" id="ARBA00015486"/>
    </source>
</evidence>
<accession>A0ABP8NV97</accession>
<dbReference type="EC" id="2.4.2.21" evidence="3 9"/>
<comment type="pathway">
    <text evidence="1">Nucleoside biosynthesis; alpha-ribazole biosynthesis; alpha-ribazole from 5,6-dimethylbenzimidazole: step 1/2.</text>
</comment>
<dbReference type="Proteomes" id="UP001500840">
    <property type="component" value="Unassembled WGS sequence"/>
</dbReference>
<evidence type="ECO:0000313" key="11">
    <source>
        <dbReference type="Proteomes" id="UP001500840"/>
    </source>
</evidence>
<comment type="similarity">
    <text evidence="2">Belongs to the CobT family.</text>
</comment>
<dbReference type="Gene3D" id="1.10.1610.10">
    <property type="match status" value="1"/>
</dbReference>
<evidence type="ECO:0000256" key="6">
    <source>
        <dbReference type="ARBA" id="ARBA00022676"/>
    </source>
</evidence>
<name>A0ABP8NV97_9BACT</name>
<sequence length="343" mass="36008">MTDAVIHDCNDLVRDRLNRLCKPPGSLGDLESLAHRLCTTQQTLTPKTTPRRTVVFAADHGVTREGVTAWPSEVTASVVRLMQQQRTASGVFARALQCGYEVADVGLLHPVESVSSSVRFFNAAKRRGTGNLRCEPAMSEDEFDYVWQVGGKRAEAAASDGCHLVVGGEMGIGNTTSASCMIGLLADVDASQVVGRGAGIDDEGLVRKRGVVCDAIDRVRSLGGTDAKQVGCQVGGLEIVALAGFYARAAELGLTIVLDGFIATAAAILAESICQGSVQRMIAGHCSAEPGHRAALSHLGLSPLLDLNFRLGEATGALTALPLIDLAAAMINDMATLDDLEKP</sequence>
<dbReference type="PANTHER" id="PTHR43463">
    <property type="entry name" value="NICOTINATE-NUCLEOTIDE--DIMETHYLBENZIMIDAZOLE PHOSPHORIBOSYLTRANSFERASE"/>
    <property type="match status" value="1"/>
</dbReference>
<organism evidence="10 11">
    <name type="scientific">Novipirellula rosea</name>
    <dbReference type="NCBI Taxonomy" id="1031540"/>
    <lineage>
        <taxon>Bacteria</taxon>
        <taxon>Pseudomonadati</taxon>
        <taxon>Planctomycetota</taxon>
        <taxon>Planctomycetia</taxon>
        <taxon>Pirellulales</taxon>
        <taxon>Pirellulaceae</taxon>
        <taxon>Novipirellula</taxon>
    </lineage>
</organism>
<dbReference type="EMBL" id="BAABGA010000120">
    <property type="protein sequence ID" value="GAA4471696.1"/>
    <property type="molecule type" value="Genomic_DNA"/>
</dbReference>
<proteinExistence type="inferred from homology"/>
<dbReference type="NCBIfam" id="NF000996">
    <property type="entry name" value="PRK00105.1"/>
    <property type="match status" value="1"/>
</dbReference>
<dbReference type="InterPro" id="IPR003200">
    <property type="entry name" value="Nict_dMeBzImd_PRibTrfase"/>
</dbReference>
<evidence type="ECO:0000256" key="1">
    <source>
        <dbReference type="ARBA" id="ARBA00005049"/>
    </source>
</evidence>
<dbReference type="CDD" id="cd02439">
    <property type="entry name" value="DMB-PRT_CobT"/>
    <property type="match status" value="1"/>
</dbReference>
<keyword evidence="5" id="KW-0169">Cobalamin biosynthesis</keyword>
<evidence type="ECO:0000256" key="8">
    <source>
        <dbReference type="ARBA" id="ARBA00047340"/>
    </source>
</evidence>